<evidence type="ECO:0000256" key="3">
    <source>
        <dbReference type="ARBA" id="ARBA00022443"/>
    </source>
</evidence>
<feature type="compositionally biased region" description="Low complexity" evidence="13">
    <location>
        <begin position="486"/>
        <end position="497"/>
    </location>
</feature>
<feature type="region of interest" description="Disordered" evidence="13">
    <location>
        <begin position="483"/>
        <end position="514"/>
    </location>
</feature>
<dbReference type="Gene3D" id="1.20.1270.60">
    <property type="entry name" value="Arfaptin homology (AH) domain/BAR domain"/>
    <property type="match status" value="1"/>
</dbReference>
<feature type="region of interest" description="Disordered" evidence="13">
    <location>
        <begin position="924"/>
        <end position="987"/>
    </location>
</feature>
<evidence type="ECO:0000256" key="9">
    <source>
        <dbReference type="ARBA" id="ARBA00022833"/>
    </source>
</evidence>
<dbReference type="InterPro" id="IPR001452">
    <property type="entry name" value="SH3_domain"/>
</dbReference>
<dbReference type="Gene3D" id="3.30.60.20">
    <property type="match status" value="1"/>
</dbReference>
<feature type="compositionally biased region" description="Low complexity" evidence="13">
    <location>
        <begin position="209"/>
        <end position="224"/>
    </location>
</feature>
<feature type="region of interest" description="Disordered" evidence="13">
    <location>
        <begin position="1045"/>
        <end position="1077"/>
    </location>
</feature>
<evidence type="ECO:0000256" key="13">
    <source>
        <dbReference type="SAM" id="MobiDB-lite"/>
    </source>
</evidence>
<comment type="caution">
    <text evidence="16">The sequence shown here is derived from an EMBL/GenBank/DDBJ whole genome shotgun (WGS) entry which is preliminary data.</text>
</comment>
<dbReference type="InterPro" id="IPR039688">
    <property type="entry name" value="STAC1/2/3"/>
</dbReference>
<feature type="domain" description="SH3" evidence="14">
    <location>
        <begin position="1226"/>
        <end position="1287"/>
    </location>
</feature>
<dbReference type="CDD" id="cd00174">
    <property type="entry name" value="SH3"/>
    <property type="match status" value="1"/>
</dbReference>
<feature type="compositionally biased region" description="Low complexity" evidence="13">
    <location>
        <begin position="627"/>
        <end position="636"/>
    </location>
</feature>
<evidence type="ECO:0000256" key="10">
    <source>
        <dbReference type="ARBA" id="ARBA00023136"/>
    </source>
</evidence>
<dbReference type="InterPro" id="IPR046349">
    <property type="entry name" value="C1-like_sf"/>
</dbReference>
<keyword evidence="4" id="KW-1003">Cell membrane</keyword>
<feature type="region of interest" description="Disordered" evidence="13">
    <location>
        <begin position="588"/>
        <end position="607"/>
    </location>
</feature>
<dbReference type="SMART" id="SM00326">
    <property type="entry name" value="SH3"/>
    <property type="match status" value="1"/>
</dbReference>
<keyword evidence="17" id="KW-1185">Reference proteome</keyword>
<keyword evidence="10" id="KW-0472">Membrane</keyword>
<keyword evidence="12" id="KW-0175">Coiled coil</keyword>
<dbReference type="SUPFAM" id="SSF57889">
    <property type="entry name" value="Cysteine-rich domain"/>
    <property type="match status" value="1"/>
</dbReference>
<dbReference type="PROSITE" id="PS00479">
    <property type="entry name" value="ZF_DAG_PE_1"/>
    <property type="match status" value="1"/>
</dbReference>
<feature type="compositionally biased region" description="Polar residues" evidence="13">
    <location>
        <begin position="720"/>
        <end position="732"/>
    </location>
</feature>
<feature type="compositionally biased region" description="Basic and acidic residues" evidence="13">
    <location>
        <begin position="957"/>
        <end position="966"/>
    </location>
</feature>
<gene>
    <name evidence="16" type="primary">STAC</name>
    <name evidence="16" type="ORF">GZH46_00549</name>
</gene>
<keyword evidence="6" id="KW-0479">Metal-binding</keyword>
<dbReference type="Pfam" id="PF00130">
    <property type="entry name" value="C1_1"/>
    <property type="match status" value="1"/>
</dbReference>
<evidence type="ECO:0000256" key="12">
    <source>
        <dbReference type="SAM" id="Coils"/>
    </source>
</evidence>
<dbReference type="InterPro" id="IPR036028">
    <property type="entry name" value="SH3-like_dom_sf"/>
</dbReference>
<evidence type="ECO:0000313" key="17">
    <source>
        <dbReference type="Proteomes" id="UP000825002"/>
    </source>
</evidence>
<dbReference type="Gene3D" id="2.30.30.40">
    <property type="entry name" value="SH3 Domains"/>
    <property type="match status" value="1"/>
</dbReference>
<evidence type="ECO:0000256" key="4">
    <source>
        <dbReference type="ARBA" id="ARBA00022475"/>
    </source>
</evidence>
<evidence type="ECO:0000313" key="16">
    <source>
        <dbReference type="EMBL" id="KAG9510892.1"/>
    </source>
</evidence>
<dbReference type="PANTHER" id="PTHR15135">
    <property type="entry name" value="STAC"/>
    <property type="match status" value="1"/>
</dbReference>
<keyword evidence="9" id="KW-0862">Zinc</keyword>
<feature type="compositionally biased region" description="Low complexity" evidence="13">
    <location>
        <begin position="748"/>
        <end position="785"/>
    </location>
</feature>
<dbReference type="SUPFAM" id="SSF50044">
    <property type="entry name" value="SH3-domain"/>
    <property type="match status" value="1"/>
</dbReference>
<comment type="subcellular location">
    <subcellularLocation>
        <location evidence="1">Cell membrane</location>
        <location evidence="1">Sarcolemma</location>
        <topology evidence="1">Peripheral membrane protein</topology>
        <orientation evidence="1">Cytoplasmic side</orientation>
    </subcellularLocation>
    <subcellularLocation>
        <location evidence="2">Cytoplasm</location>
    </subcellularLocation>
</comment>
<dbReference type="Proteomes" id="UP000825002">
    <property type="component" value="Unassembled WGS sequence"/>
</dbReference>
<keyword evidence="7" id="KW-0677">Repeat</keyword>
<dbReference type="SMART" id="SM00109">
    <property type="entry name" value="C1"/>
    <property type="match status" value="1"/>
</dbReference>
<feature type="coiled-coil region" evidence="12">
    <location>
        <begin position="266"/>
        <end position="293"/>
    </location>
</feature>
<dbReference type="Pfam" id="PF26085">
    <property type="entry name" value="SH3_20"/>
    <property type="match status" value="1"/>
</dbReference>
<dbReference type="PROSITE" id="PS50002">
    <property type="entry name" value="SH3"/>
    <property type="match status" value="1"/>
</dbReference>
<evidence type="ECO:0000256" key="8">
    <source>
        <dbReference type="ARBA" id="ARBA00022771"/>
    </source>
</evidence>
<feature type="region of interest" description="Disordered" evidence="13">
    <location>
        <begin position="627"/>
        <end position="652"/>
    </location>
</feature>
<evidence type="ECO:0000256" key="7">
    <source>
        <dbReference type="ARBA" id="ARBA00022737"/>
    </source>
</evidence>
<sequence length="1354" mass="147390">MLVETFRKRNGELRKERPPCPASAFTVWELLLQQVEIESQIEGDIARHLNDTVGTKLIERVFHKKIASRKVFVHRDRIETIIDKANELLAKNYQDYVDAFERALTDPAQYMSEYIAAHNVYVHQMRATNGMIQAYQTRALPKLLEELEECQLEVNQCITSSVQEASDFFALKSKERTSGHQMIVGACKQVNHKSELAMLVKHVHATAANNNNNNNNNNPQQQQPSLQLHHFKPPTTAPEVALNSAVPILGDELALEDTGERTIVPPADLEAEREKLEKKLEKLDDSCESLCKMQQRSLDSKLHNKVNEIQEELSLKKFDSYVAHIHLAAVRAQLSLFHTRPLYLPIYHNNSANNSNNGNNQANQQQQQQLAYGYHPSDSVGCDSDSANITLTNGIGGGANISCASANTGSGATDEHTTSANSKASGFGSPSMAANNSSGIGTGSTTVSSSSSLMLAAAAAAAASSSSSYKSRWIKAFKSLKDTKPSSSLSSASASQRAENEERARARDSQRINNFTPQENQHFFQEYTFKKIAACDVCREFLRGHLRQGMKCKLCKISCHVDCQAKAHTTIKCQLKMKLLRRQKSASELEVGSSDVDDAGNERVPPKPDGIYQIIRQALEAKRNNAANNASNNANSVRESDGSSSGYLMPGMGGASGQQLGCGNLALANKNGKSVSTGALGPTGLTATSVDRWAVVMSLLAQSRQDGTKSRSRSNNSNNADANGQAGATGSKQLERFRTMAKAAAHSQHVMQQESQRQQQQPQQTHFIASSNQSNNNDSATSDAQQRQQYHHAPPTQLHLQQTQSLPLGGAPLVEPPWSMAGAGGGPAHGLARPAHSAHPSLMGAPPQQQQQQQQQHRAPPVPHARTTQQAPVVSVPQQVPVSATQAPVSVSVSGPSQVMQPAGVVSSAHPHVQLMNSVHLPLAPSGGHNHAGIPSSPSMGAMPTSVLSDTVPPHRLLPDRGHDSGMPRSLTSNAPNHQQQAPNKHNDTPYMLAVQQTQSHTTSAPHSPQRQKFSLRMKSFSLDSPEAPGHEPHGLPEQLIGSDTRLQHHNGPTNQQQHQHLQQQQLHQSQQQHGSIHHTMSYNRAIDLNAAGHDTTSYGGPIRRSMHVPSSGGGTAGVVVPPGGPQSVQTQSPPTPTSPTRSGQANYNPALVHHTHHTQQMSPLSADYYDLNLDIGRHHQTSGRAMLDFVSADQHSSDSSTVVDPLSSITSPCLSPVAPKTHRMLPTNLYVVLYDFRSRRADELDLKAGQLTTVIDTSDRDWWKGRSLDGSRTGFFPSTYVTKLYPNERPVRVVQTIQVSNGETCEKLLRDQIVIFTGEHDADDVITVRSGIGEAPNRFIKCPQKYLQEVDIN</sequence>
<dbReference type="InterPro" id="IPR027267">
    <property type="entry name" value="AH/BAR_dom_sf"/>
</dbReference>
<feature type="compositionally biased region" description="Low complexity" evidence="13">
    <location>
        <begin position="1056"/>
        <end position="1074"/>
    </location>
</feature>
<keyword evidence="3 11" id="KW-0728">SH3 domain</keyword>
<evidence type="ECO:0000256" key="6">
    <source>
        <dbReference type="ARBA" id="ARBA00022723"/>
    </source>
</evidence>
<evidence type="ECO:0000259" key="14">
    <source>
        <dbReference type="PROSITE" id="PS50002"/>
    </source>
</evidence>
<dbReference type="SUPFAM" id="SSF103657">
    <property type="entry name" value="BAR/IMD domain-like"/>
    <property type="match status" value="1"/>
</dbReference>
<dbReference type="PRINTS" id="PR00452">
    <property type="entry name" value="SH3DOMAIN"/>
</dbReference>
<feature type="region of interest" description="Disordered" evidence="13">
    <location>
        <begin position="1095"/>
        <end position="1148"/>
    </location>
</feature>
<dbReference type="InterPro" id="IPR059031">
    <property type="entry name" value="SH3_20"/>
</dbReference>
<feature type="region of interest" description="Disordered" evidence="13">
    <location>
        <begin position="407"/>
        <end position="428"/>
    </location>
</feature>
<dbReference type="PANTHER" id="PTHR15135:SF7">
    <property type="entry name" value="STAC-LIKE, ISOFORM J"/>
    <property type="match status" value="1"/>
</dbReference>
<evidence type="ECO:0000259" key="15">
    <source>
        <dbReference type="PROSITE" id="PS50081"/>
    </source>
</evidence>
<proteinExistence type="predicted"/>
<protein>
    <submittedName>
        <fullName evidence="16">SH3 and cysteine-rich domain-containing protein</fullName>
    </submittedName>
</protein>
<evidence type="ECO:0000256" key="11">
    <source>
        <dbReference type="PROSITE-ProRule" id="PRU00192"/>
    </source>
</evidence>
<feature type="compositionally biased region" description="Low complexity" evidence="13">
    <location>
        <begin position="1118"/>
        <end position="1133"/>
    </location>
</feature>
<accession>A0ABQ7SBX7</accession>
<feature type="compositionally biased region" description="Polar residues" evidence="13">
    <location>
        <begin position="970"/>
        <end position="984"/>
    </location>
</feature>
<name>A0ABQ7SBX7_9ACAR</name>
<feature type="domain" description="Phorbol-ester/DAG-type" evidence="15">
    <location>
        <begin position="521"/>
        <end position="573"/>
    </location>
</feature>
<feature type="region of interest" description="Disordered" evidence="13">
    <location>
        <begin position="208"/>
        <end position="232"/>
    </location>
</feature>
<dbReference type="Pfam" id="PF00018">
    <property type="entry name" value="SH3_1"/>
    <property type="match status" value="1"/>
</dbReference>
<dbReference type="EMBL" id="JAIFTH010000059">
    <property type="protein sequence ID" value="KAG9510892.1"/>
    <property type="molecule type" value="Genomic_DNA"/>
</dbReference>
<dbReference type="PROSITE" id="PS50081">
    <property type="entry name" value="ZF_DAG_PE_2"/>
    <property type="match status" value="1"/>
</dbReference>
<dbReference type="CDD" id="cd20817">
    <property type="entry name" value="C1_Stac"/>
    <property type="match status" value="1"/>
</dbReference>
<keyword evidence="8" id="KW-0863">Zinc-finger</keyword>
<evidence type="ECO:0000256" key="2">
    <source>
        <dbReference type="ARBA" id="ARBA00004496"/>
    </source>
</evidence>
<reference evidence="16 17" key="1">
    <citation type="submission" date="2020-10" db="EMBL/GenBank/DDBJ databases">
        <authorList>
            <person name="Klimov P.B."/>
            <person name="Dyachkov S.M."/>
            <person name="Chetverikov P.E."/>
        </authorList>
    </citation>
    <scope>NUCLEOTIDE SEQUENCE [LARGE SCALE GENOMIC DNA]</scope>
    <source>
        <strain evidence="16">BMOC 18-1129-001#AD2665</strain>
        <tissue evidence="16">Entire mites</tissue>
    </source>
</reference>
<dbReference type="InterPro" id="IPR002219">
    <property type="entry name" value="PKC_DAG/PE"/>
</dbReference>
<feature type="compositionally biased region" description="Basic and acidic residues" evidence="13">
    <location>
        <begin position="498"/>
        <end position="510"/>
    </location>
</feature>
<evidence type="ECO:0000256" key="1">
    <source>
        <dbReference type="ARBA" id="ARBA00004278"/>
    </source>
</evidence>
<evidence type="ECO:0000256" key="5">
    <source>
        <dbReference type="ARBA" id="ARBA00022490"/>
    </source>
</evidence>
<feature type="region of interest" description="Disordered" evidence="13">
    <location>
        <begin position="702"/>
        <end position="875"/>
    </location>
</feature>
<organism evidence="16 17">
    <name type="scientific">Fragariocoptes setiger</name>
    <dbReference type="NCBI Taxonomy" id="1670756"/>
    <lineage>
        <taxon>Eukaryota</taxon>
        <taxon>Metazoa</taxon>
        <taxon>Ecdysozoa</taxon>
        <taxon>Arthropoda</taxon>
        <taxon>Chelicerata</taxon>
        <taxon>Arachnida</taxon>
        <taxon>Acari</taxon>
        <taxon>Acariformes</taxon>
        <taxon>Trombidiformes</taxon>
        <taxon>Prostigmata</taxon>
        <taxon>Eupodina</taxon>
        <taxon>Eriophyoidea</taxon>
        <taxon>Phytoptidae</taxon>
        <taxon>Fragariocoptes</taxon>
    </lineage>
</organism>
<keyword evidence="5" id="KW-0963">Cytoplasm</keyword>